<protein>
    <submittedName>
        <fullName evidence="2">SAM-dependent methyltransferase</fullName>
    </submittedName>
</protein>
<evidence type="ECO:0000259" key="1">
    <source>
        <dbReference type="Pfam" id="PF13649"/>
    </source>
</evidence>
<keyword evidence="3" id="KW-1185">Reference proteome</keyword>
<dbReference type="Gene3D" id="3.40.50.150">
    <property type="entry name" value="Vaccinia Virus protein VP39"/>
    <property type="match status" value="1"/>
</dbReference>
<evidence type="ECO:0000313" key="2">
    <source>
        <dbReference type="EMBL" id="BDV44859.1"/>
    </source>
</evidence>
<dbReference type="PANTHER" id="PTHR43464:SF94">
    <property type="entry name" value="MALONYL-[ACYL-CARRIER PROTEIN] O-METHYLTRANSFERASE"/>
    <property type="match status" value="1"/>
</dbReference>
<accession>A0ABN6VWR9</accession>
<dbReference type="PANTHER" id="PTHR43464">
    <property type="entry name" value="METHYLTRANSFERASE"/>
    <property type="match status" value="1"/>
</dbReference>
<keyword evidence="2" id="KW-0489">Methyltransferase</keyword>
<dbReference type="GO" id="GO:0032259">
    <property type="term" value="P:methylation"/>
    <property type="evidence" value="ECO:0007669"/>
    <property type="project" value="UniProtKB-KW"/>
</dbReference>
<dbReference type="EMBL" id="AP027151">
    <property type="protein sequence ID" value="BDV44859.1"/>
    <property type="molecule type" value="Genomic_DNA"/>
</dbReference>
<feature type="domain" description="Methyltransferase" evidence="1">
    <location>
        <begin position="46"/>
        <end position="141"/>
    </location>
</feature>
<gene>
    <name evidence="2" type="ORF">GURASL_37820</name>
</gene>
<organism evidence="2 3">
    <name type="scientific">Geotalea uraniireducens</name>
    <dbReference type="NCBI Taxonomy" id="351604"/>
    <lineage>
        <taxon>Bacteria</taxon>
        <taxon>Pseudomonadati</taxon>
        <taxon>Thermodesulfobacteriota</taxon>
        <taxon>Desulfuromonadia</taxon>
        <taxon>Geobacterales</taxon>
        <taxon>Geobacteraceae</taxon>
        <taxon>Geotalea</taxon>
    </lineage>
</organism>
<keyword evidence="2" id="KW-0808">Transferase</keyword>
<name>A0ABN6VWR9_9BACT</name>
<evidence type="ECO:0000313" key="3">
    <source>
        <dbReference type="Proteomes" id="UP001317705"/>
    </source>
</evidence>
<dbReference type="Proteomes" id="UP001317705">
    <property type="component" value="Chromosome"/>
</dbReference>
<reference evidence="2 3" key="1">
    <citation type="submission" date="2022-12" db="EMBL/GenBank/DDBJ databases">
        <title>Polyphasic characterization of Geotalea uranireducens NIT-SL11 newly isolated from a complex of sewage sludge and microbially reduced graphene oxide.</title>
        <authorList>
            <person name="Xie L."/>
            <person name="Yoshida N."/>
            <person name="Meng L."/>
        </authorList>
    </citation>
    <scope>NUCLEOTIDE SEQUENCE [LARGE SCALE GENOMIC DNA]</scope>
    <source>
        <strain evidence="2 3">NIT-SL11</strain>
    </source>
</reference>
<dbReference type="CDD" id="cd02440">
    <property type="entry name" value="AdoMet_MTases"/>
    <property type="match status" value="1"/>
</dbReference>
<dbReference type="InterPro" id="IPR041698">
    <property type="entry name" value="Methyltransf_25"/>
</dbReference>
<sequence length="230" mass="26045">MAIGEAFDNSVAYYDGWVRKAVPGYDDLFAIARELLPFPAAAPIEVLDLGAGTGLFSWQVLAKYPQARFVLCDVADRMLDVARERFRDYPDQFRYLLSDYRELRDPGRFDLVISSLSIHHLADEEKKALCGRVYALLRDGGMFVNIDQIKGPTPGLQELYWNTWLAKIRQAGATEEEVRAGIERRLAYDREATLADQLRWLEEAGFADVDCIYKNYLIGLIIGVKKGRAG</sequence>
<proteinExistence type="predicted"/>
<dbReference type="Pfam" id="PF13649">
    <property type="entry name" value="Methyltransf_25"/>
    <property type="match status" value="1"/>
</dbReference>
<dbReference type="RefSeq" id="WP_282000946.1">
    <property type="nucleotide sequence ID" value="NZ_AP027151.1"/>
</dbReference>
<dbReference type="InterPro" id="IPR029063">
    <property type="entry name" value="SAM-dependent_MTases_sf"/>
</dbReference>
<dbReference type="GO" id="GO:0008168">
    <property type="term" value="F:methyltransferase activity"/>
    <property type="evidence" value="ECO:0007669"/>
    <property type="project" value="UniProtKB-KW"/>
</dbReference>
<dbReference type="SUPFAM" id="SSF53335">
    <property type="entry name" value="S-adenosyl-L-methionine-dependent methyltransferases"/>
    <property type="match status" value="1"/>
</dbReference>